<proteinExistence type="predicted"/>
<gene>
    <name evidence="2" type="ORF">C1645_731249</name>
</gene>
<evidence type="ECO:0000313" key="2">
    <source>
        <dbReference type="EMBL" id="RIA99048.1"/>
    </source>
</evidence>
<feature type="region of interest" description="Disordered" evidence="1">
    <location>
        <begin position="84"/>
        <end position="221"/>
    </location>
</feature>
<evidence type="ECO:0000256" key="1">
    <source>
        <dbReference type="SAM" id="MobiDB-lite"/>
    </source>
</evidence>
<name>A0A397TM47_9GLOM</name>
<dbReference type="Proteomes" id="UP000265703">
    <property type="component" value="Unassembled WGS sequence"/>
</dbReference>
<protein>
    <submittedName>
        <fullName evidence="2">Uncharacterized protein</fullName>
    </submittedName>
</protein>
<dbReference type="EMBL" id="QKYT01000008">
    <property type="protein sequence ID" value="RIA99048.1"/>
    <property type="molecule type" value="Genomic_DNA"/>
</dbReference>
<comment type="caution">
    <text evidence="2">The sequence shown here is derived from an EMBL/GenBank/DDBJ whole genome shotgun (WGS) entry which is preliminary data.</text>
</comment>
<evidence type="ECO:0000313" key="3">
    <source>
        <dbReference type="Proteomes" id="UP000265703"/>
    </source>
</evidence>
<feature type="compositionally biased region" description="Low complexity" evidence="1">
    <location>
        <begin position="124"/>
        <end position="136"/>
    </location>
</feature>
<organism evidence="2 3">
    <name type="scientific">Glomus cerebriforme</name>
    <dbReference type="NCBI Taxonomy" id="658196"/>
    <lineage>
        <taxon>Eukaryota</taxon>
        <taxon>Fungi</taxon>
        <taxon>Fungi incertae sedis</taxon>
        <taxon>Mucoromycota</taxon>
        <taxon>Glomeromycotina</taxon>
        <taxon>Glomeromycetes</taxon>
        <taxon>Glomerales</taxon>
        <taxon>Glomeraceae</taxon>
        <taxon>Glomus</taxon>
    </lineage>
</organism>
<feature type="compositionally biased region" description="Basic and acidic residues" evidence="1">
    <location>
        <begin position="191"/>
        <end position="221"/>
    </location>
</feature>
<dbReference type="OrthoDB" id="2418218at2759"/>
<accession>A0A397TM47</accession>
<keyword evidence="3" id="KW-1185">Reference proteome</keyword>
<feature type="compositionally biased region" description="Low complexity" evidence="1">
    <location>
        <begin position="84"/>
        <end position="103"/>
    </location>
</feature>
<feature type="compositionally biased region" description="Polar residues" evidence="1">
    <location>
        <begin position="163"/>
        <end position="175"/>
    </location>
</feature>
<reference evidence="2 3" key="1">
    <citation type="submission" date="2018-06" db="EMBL/GenBank/DDBJ databases">
        <title>Comparative genomics reveals the genomic features of Rhizophagus irregularis, R. cerebriforme, R. diaphanum and Gigaspora rosea, and their symbiotic lifestyle signature.</title>
        <authorList>
            <person name="Morin E."/>
            <person name="San Clemente H."/>
            <person name="Chen E.C.H."/>
            <person name="De La Providencia I."/>
            <person name="Hainaut M."/>
            <person name="Kuo A."/>
            <person name="Kohler A."/>
            <person name="Murat C."/>
            <person name="Tang N."/>
            <person name="Roy S."/>
            <person name="Loubradou J."/>
            <person name="Henrissat B."/>
            <person name="Grigoriev I.V."/>
            <person name="Corradi N."/>
            <person name="Roux C."/>
            <person name="Martin F.M."/>
        </authorList>
    </citation>
    <scope>NUCLEOTIDE SEQUENCE [LARGE SCALE GENOMIC DNA]</scope>
    <source>
        <strain evidence="2 3">DAOM 227022</strain>
    </source>
</reference>
<sequence>MASQQGPNPLDKLAAYFKPCTRQFSHEEYNNMDDTLTELREQQQKNPLDKLDVFFQPLTKSFDEADYNVWSSHNPFAEKIEIGSSVGISKIKSPRSNKFSTKTSTKRRKVDSFDDENKSLPLLSTTTTSSDASSSESSDDEEGDSDTFSSSKYDQQGDDDTDSISTQPKVATTSRKIAKPRSKKQVAASDESPKRLSTEKRNEKSQSEVSHLENNEGKEKEYEVLRNISKKIGGKCDQKTPNKNGTSKVHIAGFTGSRTHKYLDMIDNQVFKRHQKVITKSVREANLSSGLSSLLSGGFKPTIMLNNYSN</sequence>
<dbReference type="AlphaFoldDB" id="A0A397TM47"/>